<organism evidence="2 3">
    <name type="scientific">Tetrahymena thermophila (strain SB210)</name>
    <dbReference type="NCBI Taxonomy" id="312017"/>
    <lineage>
        <taxon>Eukaryota</taxon>
        <taxon>Sar</taxon>
        <taxon>Alveolata</taxon>
        <taxon>Ciliophora</taxon>
        <taxon>Intramacronucleata</taxon>
        <taxon>Oligohymenophorea</taxon>
        <taxon>Hymenostomatida</taxon>
        <taxon>Tetrahymenina</taxon>
        <taxon>Tetrahymenidae</taxon>
        <taxon>Tetrahymena</taxon>
    </lineage>
</organism>
<dbReference type="EMBL" id="GG662693">
    <property type="protein sequence ID" value="EAR96473.2"/>
    <property type="molecule type" value="Genomic_DNA"/>
</dbReference>
<evidence type="ECO:0000313" key="3">
    <source>
        <dbReference type="Proteomes" id="UP000009168"/>
    </source>
</evidence>
<evidence type="ECO:0000313" key="2">
    <source>
        <dbReference type="EMBL" id="EAR96473.2"/>
    </source>
</evidence>
<keyword evidence="3" id="KW-1185">Reference proteome</keyword>
<proteinExistence type="predicted"/>
<dbReference type="RefSeq" id="XP_001016718.2">
    <property type="nucleotide sequence ID" value="XM_001016718.2"/>
</dbReference>
<accession>I7M824</accession>
<gene>
    <name evidence="2" type="ORF">TTHERM_00191410</name>
</gene>
<protein>
    <submittedName>
        <fullName evidence="2">Uncharacterized protein</fullName>
    </submittedName>
</protein>
<dbReference type="AlphaFoldDB" id="I7M824"/>
<dbReference type="InParanoid" id="I7M824"/>
<name>I7M824_TETTS</name>
<dbReference type="OrthoDB" id="287623at2759"/>
<dbReference type="Proteomes" id="UP000009168">
    <property type="component" value="Unassembled WGS sequence"/>
</dbReference>
<dbReference type="KEGG" id="tet:TTHERM_00191410"/>
<dbReference type="eggNOG" id="ENOG502S6HB">
    <property type="taxonomic scope" value="Eukaryota"/>
</dbReference>
<feature type="region of interest" description="Disordered" evidence="1">
    <location>
        <begin position="1"/>
        <end position="37"/>
    </location>
</feature>
<dbReference type="STRING" id="312017.I7M824"/>
<feature type="compositionally biased region" description="Low complexity" evidence="1">
    <location>
        <begin position="10"/>
        <end position="23"/>
    </location>
</feature>
<dbReference type="GeneID" id="7832090"/>
<reference evidence="3" key="1">
    <citation type="journal article" date="2006" name="PLoS Biol.">
        <title>Macronuclear genome sequence of the ciliate Tetrahymena thermophila, a model eukaryote.</title>
        <authorList>
            <person name="Eisen J.A."/>
            <person name="Coyne R.S."/>
            <person name="Wu M."/>
            <person name="Wu D."/>
            <person name="Thiagarajan M."/>
            <person name="Wortman J.R."/>
            <person name="Badger J.H."/>
            <person name="Ren Q."/>
            <person name="Amedeo P."/>
            <person name="Jones K.M."/>
            <person name="Tallon L.J."/>
            <person name="Delcher A.L."/>
            <person name="Salzberg S.L."/>
            <person name="Silva J.C."/>
            <person name="Haas B.J."/>
            <person name="Majoros W.H."/>
            <person name="Farzad M."/>
            <person name="Carlton J.M."/>
            <person name="Smith R.K. Jr."/>
            <person name="Garg J."/>
            <person name="Pearlman R.E."/>
            <person name="Karrer K.M."/>
            <person name="Sun L."/>
            <person name="Manning G."/>
            <person name="Elde N.C."/>
            <person name="Turkewitz A.P."/>
            <person name="Asai D.J."/>
            <person name="Wilkes D.E."/>
            <person name="Wang Y."/>
            <person name="Cai H."/>
            <person name="Collins K."/>
            <person name="Stewart B.A."/>
            <person name="Lee S.R."/>
            <person name="Wilamowska K."/>
            <person name="Weinberg Z."/>
            <person name="Ruzzo W.L."/>
            <person name="Wloga D."/>
            <person name="Gaertig J."/>
            <person name="Frankel J."/>
            <person name="Tsao C.-C."/>
            <person name="Gorovsky M.A."/>
            <person name="Keeling P.J."/>
            <person name="Waller R.F."/>
            <person name="Patron N.J."/>
            <person name="Cherry J.M."/>
            <person name="Stover N.A."/>
            <person name="Krieger C.J."/>
            <person name="del Toro C."/>
            <person name="Ryder H.F."/>
            <person name="Williamson S.C."/>
            <person name="Barbeau R.A."/>
            <person name="Hamilton E.P."/>
            <person name="Orias E."/>
        </authorList>
    </citation>
    <scope>NUCLEOTIDE SEQUENCE [LARGE SCALE GENOMIC DNA]</scope>
    <source>
        <strain evidence="3">SB210</strain>
    </source>
</reference>
<evidence type="ECO:0000256" key="1">
    <source>
        <dbReference type="SAM" id="MobiDB-lite"/>
    </source>
</evidence>
<sequence length="545" mass="64341">MIQDISTGVQDFDFQRQQQLSSQQDDEDDQNSETSSVFDERQFIRVSTAPPRPLTDIEEFKRSQEFILLEQAVVCSQHLIQKHYQKYDLDSQEGQKICKRYLSIVEKMCETYQVATALRDYRKEFSKAYKILYKEGQLCYLTEILDSAQEGFPYLWVNGEKYVFSPEVLEAGQKLLQSFFKMQHIMRNAYSRSCQENIVNCSAQAIRQEIILSLESFDDCWAKFEQLYVIELMLIETDARRFIQKAIDVEKELQSIEIREKIKGRIFLMDSEITNYKKKLCKIISQINAVANVDGKGRDDLQFEILQESEVILRTITKEQSQAVRYLAEQIRNSFSKLRNLFRKYEQNIEMVDPQLKNNYDLVEALQEYEMSWEKGKSYFLDPKKCIFLKHFSHIIEATGQKHKDFQEQVDCRDADIFLNIPCLMVLKCLNNEDKNICRFFLPQLYEPQGNKHNTMFENLKEEFNAWKQGHIKQYEFHNILEKILLGITLNINDQATIGEYNRQVNNIVHKIKQLAMELQRNNPMEWNNFLDAALCQPPSNNALQ</sequence>